<evidence type="ECO:0000256" key="2">
    <source>
        <dbReference type="ARBA" id="ARBA00022448"/>
    </source>
</evidence>
<dbReference type="Pfam" id="PF01741">
    <property type="entry name" value="MscL"/>
    <property type="match status" value="1"/>
</dbReference>
<accession>A0A5E6MCA6</accession>
<keyword evidence="7" id="KW-0472">Membrane</keyword>
<proteinExistence type="predicted"/>
<evidence type="ECO:0000256" key="8">
    <source>
        <dbReference type="ARBA" id="ARBA00023303"/>
    </source>
</evidence>
<evidence type="ECO:0000256" key="4">
    <source>
        <dbReference type="ARBA" id="ARBA00022692"/>
    </source>
</evidence>
<comment type="subcellular location">
    <subcellularLocation>
        <location evidence="1">Membrane</location>
        <topology evidence="1">Multi-pass membrane protein</topology>
    </subcellularLocation>
</comment>
<evidence type="ECO:0000256" key="3">
    <source>
        <dbReference type="ARBA" id="ARBA00022475"/>
    </source>
</evidence>
<dbReference type="InterPro" id="IPR001185">
    <property type="entry name" value="MS_channel"/>
</dbReference>
<evidence type="ECO:0000313" key="9">
    <source>
        <dbReference type="EMBL" id="VVM07174.1"/>
    </source>
</evidence>
<dbReference type="GO" id="GO:0016020">
    <property type="term" value="C:membrane"/>
    <property type="evidence" value="ECO:0007669"/>
    <property type="project" value="UniProtKB-SubCell"/>
</dbReference>
<dbReference type="SUPFAM" id="SSF81330">
    <property type="entry name" value="Gated mechanosensitive channel"/>
    <property type="match status" value="1"/>
</dbReference>
<dbReference type="PANTHER" id="PTHR30266:SF2">
    <property type="entry name" value="LARGE-CONDUCTANCE MECHANOSENSITIVE CHANNEL"/>
    <property type="match status" value="1"/>
</dbReference>
<keyword evidence="10" id="KW-1185">Reference proteome</keyword>
<dbReference type="InterPro" id="IPR037673">
    <property type="entry name" value="MSC/AndL"/>
</dbReference>
<evidence type="ECO:0000256" key="7">
    <source>
        <dbReference type="ARBA" id="ARBA00023136"/>
    </source>
</evidence>
<dbReference type="GO" id="GO:0008381">
    <property type="term" value="F:mechanosensitive monoatomic ion channel activity"/>
    <property type="evidence" value="ECO:0007669"/>
    <property type="project" value="InterPro"/>
</dbReference>
<gene>
    <name evidence="9" type="primary">mscL</name>
    <name evidence="9" type="ORF">MAMC_01476</name>
</gene>
<dbReference type="PANTHER" id="PTHR30266">
    <property type="entry name" value="MECHANOSENSITIVE CHANNEL MSCL"/>
    <property type="match status" value="1"/>
</dbReference>
<reference evidence="9" key="1">
    <citation type="submission" date="2019-09" db="EMBL/GenBank/DDBJ databases">
        <authorList>
            <person name="Cremers G."/>
        </authorList>
    </citation>
    <scope>NUCLEOTIDE SEQUENCE [LARGE SCALE GENOMIC DNA]</scope>
    <source>
        <strain evidence="9">3B</strain>
    </source>
</reference>
<keyword evidence="3" id="KW-1003">Cell membrane</keyword>
<comment type="caution">
    <text evidence="9">The sequence shown here is derived from an EMBL/GenBank/DDBJ whole genome shotgun (WGS) entry which is preliminary data.</text>
</comment>
<name>A0A5E6MCA6_9BACT</name>
<dbReference type="EMBL" id="CABFUZ020000150">
    <property type="protein sequence ID" value="VVM07174.1"/>
    <property type="molecule type" value="Genomic_DNA"/>
</dbReference>
<dbReference type="NCBIfam" id="TIGR00220">
    <property type="entry name" value="mscL"/>
    <property type="match status" value="1"/>
</dbReference>
<dbReference type="AlphaFoldDB" id="A0A5E6MCA6"/>
<dbReference type="Gene3D" id="1.10.1200.120">
    <property type="entry name" value="Large-conductance mechanosensitive channel, MscL, domain 1"/>
    <property type="match status" value="1"/>
</dbReference>
<evidence type="ECO:0000256" key="6">
    <source>
        <dbReference type="ARBA" id="ARBA00023065"/>
    </source>
</evidence>
<keyword evidence="6" id="KW-0406">Ion transport</keyword>
<sequence>MAAKLLEEFTQFALKGNAIDMAVGVVVGTAFNKIVDSMVNDLVMPPLGIVIGGVDFKDLLWVLKPAVVAGGKVVTPGWRSATGSFATRSSNF</sequence>
<evidence type="ECO:0000256" key="5">
    <source>
        <dbReference type="ARBA" id="ARBA00022989"/>
    </source>
</evidence>
<evidence type="ECO:0000256" key="1">
    <source>
        <dbReference type="ARBA" id="ARBA00004141"/>
    </source>
</evidence>
<dbReference type="Proteomes" id="UP000381693">
    <property type="component" value="Unassembled WGS sequence"/>
</dbReference>
<keyword evidence="4" id="KW-0812">Transmembrane</keyword>
<organism evidence="9 10">
    <name type="scientific">Methylacidimicrobium cyclopophantes</name>
    <dbReference type="NCBI Taxonomy" id="1041766"/>
    <lineage>
        <taxon>Bacteria</taxon>
        <taxon>Pseudomonadati</taxon>
        <taxon>Verrucomicrobiota</taxon>
        <taxon>Methylacidimicrobium</taxon>
    </lineage>
</organism>
<keyword evidence="2" id="KW-0813">Transport</keyword>
<evidence type="ECO:0000313" key="10">
    <source>
        <dbReference type="Proteomes" id="UP000381693"/>
    </source>
</evidence>
<dbReference type="InterPro" id="IPR036019">
    <property type="entry name" value="MscL_channel"/>
</dbReference>
<keyword evidence="5" id="KW-1133">Transmembrane helix</keyword>
<keyword evidence="8" id="KW-0407">Ion channel</keyword>
<protein>
    <submittedName>
        <fullName evidence="9">Large-conductance mechanosensitive channel</fullName>
    </submittedName>
</protein>